<comment type="caution">
    <text evidence="1">The sequence shown here is derived from an EMBL/GenBank/DDBJ whole genome shotgun (WGS) entry which is preliminary data.</text>
</comment>
<sequence length="357" mass="40583">MEKRVLKILAVDDPAVRGYLELGIIQAYTETTGQAIEFNSVSWAEYGDMYQKIIEGNQEYDIFMVAGHLWLSELLEKELIIPLALPKAELLEKILDEVTYNGQQYLSPSFCDGHLFVYRKSYFEKWQMELPSKHVTIAEIMAWAQAFKQAETINPIAMKAASSELFLDILPYFRATGIEPVTTQGEAITDYQLLTEGINWYKELLALTDEQYRYLNNEGIKESIQQNRAIMTTTWNGQMGAIFNEDCLNKDELGFATIEGSWNVTWGFCIHKKSGNQVASQKFLTYLLSRDIATQIGEYSGAPVLKPLLTDEPSHYPWFDSHYRLVSTVARELPKSALLSQSMATLVSYIEGQLSEG</sequence>
<protein>
    <submittedName>
        <fullName evidence="1">Extracellular solute-binding protein</fullName>
    </submittedName>
</protein>
<name>A0A940SUP0_9ENTE</name>
<organism evidence="1 2">
    <name type="scientific">Vagococcus allomyrinae</name>
    <dbReference type="NCBI Taxonomy" id="2794353"/>
    <lineage>
        <taxon>Bacteria</taxon>
        <taxon>Bacillati</taxon>
        <taxon>Bacillota</taxon>
        <taxon>Bacilli</taxon>
        <taxon>Lactobacillales</taxon>
        <taxon>Enterococcaceae</taxon>
        <taxon>Vagococcus</taxon>
    </lineage>
</organism>
<gene>
    <name evidence="1" type="ORF">I6N95_00820</name>
</gene>
<accession>A0A940SUP0</accession>
<dbReference type="Gene3D" id="3.40.190.10">
    <property type="entry name" value="Periplasmic binding protein-like II"/>
    <property type="match status" value="1"/>
</dbReference>
<evidence type="ECO:0000313" key="2">
    <source>
        <dbReference type="Proteomes" id="UP000674938"/>
    </source>
</evidence>
<dbReference type="Pfam" id="PF01547">
    <property type="entry name" value="SBP_bac_1"/>
    <property type="match status" value="1"/>
</dbReference>
<dbReference type="InterPro" id="IPR050490">
    <property type="entry name" value="Bact_solute-bd_prot1"/>
</dbReference>
<dbReference type="Proteomes" id="UP000674938">
    <property type="component" value="Unassembled WGS sequence"/>
</dbReference>
<evidence type="ECO:0000313" key="1">
    <source>
        <dbReference type="EMBL" id="MBP1039538.1"/>
    </source>
</evidence>
<keyword evidence="2" id="KW-1185">Reference proteome</keyword>
<reference evidence="1" key="1">
    <citation type="submission" date="2020-12" db="EMBL/GenBank/DDBJ databases">
        <title>Vagococcus allomyrinae sp. nov. and Enterococcus lavae sp. nov., isolated from the larvae of Allomyrina dichotoma.</title>
        <authorList>
            <person name="Lee S.D."/>
        </authorList>
    </citation>
    <scope>NUCLEOTIDE SEQUENCE</scope>
    <source>
        <strain evidence="1">BWB3-3</strain>
    </source>
</reference>
<dbReference type="PANTHER" id="PTHR43649:SF12">
    <property type="entry name" value="DIACETYLCHITOBIOSE BINDING PROTEIN DASA"/>
    <property type="match status" value="1"/>
</dbReference>
<dbReference type="SUPFAM" id="SSF53850">
    <property type="entry name" value="Periplasmic binding protein-like II"/>
    <property type="match status" value="1"/>
</dbReference>
<dbReference type="RefSeq" id="WP_209524441.1">
    <property type="nucleotide sequence ID" value="NZ_JAEEGA010000001.1"/>
</dbReference>
<dbReference type="EMBL" id="JAEEGA010000001">
    <property type="protein sequence ID" value="MBP1039538.1"/>
    <property type="molecule type" value="Genomic_DNA"/>
</dbReference>
<proteinExistence type="predicted"/>
<dbReference type="PANTHER" id="PTHR43649">
    <property type="entry name" value="ARABINOSE-BINDING PROTEIN-RELATED"/>
    <property type="match status" value="1"/>
</dbReference>
<dbReference type="AlphaFoldDB" id="A0A940SUP0"/>
<dbReference type="InterPro" id="IPR006059">
    <property type="entry name" value="SBP"/>
</dbReference>